<evidence type="ECO:0000313" key="2">
    <source>
        <dbReference type="EMBL" id="MBC5787162.1"/>
    </source>
</evidence>
<dbReference type="CDD" id="cd00093">
    <property type="entry name" value="HTH_XRE"/>
    <property type="match status" value="1"/>
</dbReference>
<dbReference type="SUPFAM" id="SSF47413">
    <property type="entry name" value="lambda repressor-like DNA-binding domains"/>
    <property type="match status" value="1"/>
</dbReference>
<keyword evidence="3" id="KW-1185">Reference proteome</keyword>
<dbReference type="PROSITE" id="PS50943">
    <property type="entry name" value="HTH_CROC1"/>
    <property type="match status" value="1"/>
</dbReference>
<dbReference type="InterPro" id="IPR001387">
    <property type="entry name" value="Cro/C1-type_HTH"/>
</dbReference>
<accession>A0ABR7IPV8</accession>
<gene>
    <name evidence="2" type="ORF">H8Z77_03870</name>
</gene>
<protein>
    <submittedName>
        <fullName evidence="2">Helix-turn-helix transcriptional regulator</fullName>
    </submittedName>
</protein>
<dbReference type="Pfam" id="PF01381">
    <property type="entry name" value="HTH_3"/>
    <property type="match status" value="1"/>
</dbReference>
<dbReference type="InterPro" id="IPR010982">
    <property type="entry name" value="Lambda_DNA-bd_dom_sf"/>
</dbReference>
<sequence>MNNLKIIRERRGLTQSQLAQLSGVSLQEIQEFEQGSPDTNQTAQLMALHKLATALSCNVNDLY</sequence>
<dbReference type="Proteomes" id="UP000649151">
    <property type="component" value="Unassembled WGS sequence"/>
</dbReference>
<name>A0ABR7IPV8_9CLOT</name>
<comment type="caution">
    <text evidence="2">The sequence shown here is derived from an EMBL/GenBank/DDBJ whole genome shotgun (WGS) entry which is preliminary data.</text>
</comment>
<organism evidence="2 3">
    <name type="scientific">Clostridium facile</name>
    <dbReference type="NCBI Taxonomy" id="2763035"/>
    <lineage>
        <taxon>Bacteria</taxon>
        <taxon>Bacillati</taxon>
        <taxon>Bacillota</taxon>
        <taxon>Clostridia</taxon>
        <taxon>Eubacteriales</taxon>
        <taxon>Clostridiaceae</taxon>
        <taxon>Clostridium</taxon>
    </lineage>
</organism>
<dbReference type="SMART" id="SM00530">
    <property type="entry name" value="HTH_XRE"/>
    <property type="match status" value="1"/>
</dbReference>
<dbReference type="RefSeq" id="WP_186996236.1">
    <property type="nucleotide sequence ID" value="NZ_JACOQK010000001.1"/>
</dbReference>
<evidence type="ECO:0000313" key="3">
    <source>
        <dbReference type="Proteomes" id="UP000649151"/>
    </source>
</evidence>
<proteinExistence type="predicted"/>
<evidence type="ECO:0000259" key="1">
    <source>
        <dbReference type="PROSITE" id="PS50943"/>
    </source>
</evidence>
<reference evidence="2 3" key="1">
    <citation type="submission" date="2020-08" db="EMBL/GenBank/DDBJ databases">
        <title>Genome public.</title>
        <authorList>
            <person name="Liu C."/>
            <person name="Sun Q."/>
        </authorList>
    </citation>
    <scope>NUCLEOTIDE SEQUENCE [LARGE SCALE GENOMIC DNA]</scope>
    <source>
        <strain evidence="2 3">NSJ-27</strain>
    </source>
</reference>
<dbReference type="EMBL" id="JACOQK010000001">
    <property type="protein sequence ID" value="MBC5787162.1"/>
    <property type="molecule type" value="Genomic_DNA"/>
</dbReference>
<feature type="domain" description="HTH cro/C1-type" evidence="1">
    <location>
        <begin position="4"/>
        <end position="62"/>
    </location>
</feature>
<dbReference type="Gene3D" id="1.10.260.40">
    <property type="entry name" value="lambda repressor-like DNA-binding domains"/>
    <property type="match status" value="1"/>
</dbReference>